<accession>A0A3A6PS58</accession>
<dbReference type="AlphaFoldDB" id="A0A3A6PS58"/>
<dbReference type="OrthoDB" id="231302at2157"/>
<dbReference type="Proteomes" id="UP000276588">
    <property type="component" value="Unassembled WGS sequence"/>
</dbReference>
<dbReference type="EMBL" id="QKNY01000018">
    <property type="protein sequence ID" value="RJX42348.1"/>
    <property type="molecule type" value="Genomic_DNA"/>
</dbReference>
<evidence type="ECO:0008006" key="4">
    <source>
        <dbReference type="Google" id="ProtNLM"/>
    </source>
</evidence>
<gene>
    <name evidence="2" type="ORF">DM826_11960</name>
</gene>
<evidence type="ECO:0000313" key="3">
    <source>
        <dbReference type="Proteomes" id="UP000276588"/>
    </source>
</evidence>
<reference evidence="2 3" key="1">
    <citation type="submission" date="2018-06" db="EMBL/GenBank/DDBJ databases">
        <title>Halonotius sp. F13-13 a new haloarchaeeon isolated from a solar saltern from Isla Cristina, Huelva, Spain.</title>
        <authorList>
            <person name="Duran-Viseras A."/>
            <person name="Sanchez-Porro C."/>
            <person name="Ventosa A."/>
        </authorList>
    </citation>
    <scope>NUCLEOTIDE SEQUENCE [LARGE SCALE GENOMIC DNA]</scope>
    <source>
        <strain evidence="2 3">F13-13</strain>
    </source>
</reference>
<dbReference type="Pfam" id="PF02697">
    <property type="entry name" value="VAPB_antitox"/>
    <property type="match status" value="1"/>
</dbReference>
<evidence type="ECO:0000313" key="2">
    <source>
        <dbReference type="EMBL" id="RJX42348.1"/>
    </source>
</evidence>
<proteinExistence type="predicted"/>
<keyword evidence="1" id="KW-1277">Toxin-antitoxin system</keyword>
<evidence type="ECO:0000256" key="1">
    <source>
        <dbReference type="ARBA" id="ARBA00022649"/>
    </source>
</evidence>
<keyword evidence="3" id="KW-1185">Reference proteome</keyword>
<name>A0A3A6PS58_9EURY</name>
<comment type="caution">
    <text evidence="2">The sequence shown here is derived from an EMBL/GenBank/DDBJ whole genome shotgun (WGS) entry which is preliminary data.</text>
</comment>
<sequence>MSKNIAISDEVYRRLKREKGDRSFSEVIDAKLDSGGTLAEVSGQQIFDAETADRVSDEIESLSRGTVERITNETA</sequence>
<dbReference type="InterPro" id="IPR003847">
    <property type="entry name" value="Put_antitoxin"/>
</dbReference>
<dbReference type="RefSeq" id="WP_120103657.1">
    <property type="nucleotide sequence ID" value="NZ_QKNY01000018.1"/>
</dbReference>
<organism evidence="2 3">
    <name type="scientific">Halonotius aquaticus</name>
    <dbReference type="NCBI Taxonomy" id="2216978"/>
    <lineage>
        <taxon>Archaea</taxon>
        <taxon>Methanobacteriati</taxon>
        <taxon>Methanobacteriota</taxon>
        <taxon>Stenosarchaea group</taxon>
        <taxon>Halobacteria</taxon>
        <taxon>Halobacteriales</taxon>
        <taxon>Haloferacaceae</taxon>
        <taxon>Halonotius</taxon>
    </lineage>
</organism>
<protein>
    <recommendedName>
        <fullName evidence="4">Antitoxin</fullName>
    </recommendedName>
</protein>